<dbReference type="PANTHER" id="PTHR10204:SF34">
    <property type="entry name" value="NAD(P)H DEHYDROGENASE [QUINONE] 1 ISOFORM 1"/>
    <property type="match status" value="1"/>
</dbReference>
<dbReference type="GO" id="GO:0003955">
    <property type="term" value="F:NAD(P)H dehydrogenase (quinone) activity"/>
    <property type="evidence" value="ECO:0007669"/>
    <property type="project" value="TreeGrafter"/>
</dbReference>
<gene>
    <name evidence="4" type="ORF">SKTS_12090</name>
</gene>
<name>A0A6F8V910_9PROT</name>
<feature type="domain" description="Flavodoxin-like fold" evidence="3">
    <location>
        <begin position="1"/>
        <end position="181"/>
    </location>
</feature>
<dbReference type="Pfam" id="PF02525">
    <property type="entry name" value="Flavodoxin_2"/>
    <property type="match status" value="1"/>
</dbReference>
<dbReference type="EMBL" id="AP022853">
    <property type="protein sequence ID" value="BCB26323.1"/>
    <property type="molecule type" value="Genomic_DNA"/>
</dbReference>
<sequence length="191" mass="21366">MKVLIVTAHPQQDSFTQALAQRFADGVTSSGHEVEIADLYSEGFDPVVSIQELESWKTGQVSPEIRAWQERIKRSDGLVLAYPVWWSTPPAILSGWLQRVLTQGFAFQHIDGRTVGQLKLRAQMLVNVGSRQREDVDLATLYLEPMLGVLSYCGMEILPTQANWGVYAGADPASLRSHLERAFENGMRFFA</sequence>
<accession>A0A6F8V910</accession>
<dbReference type="InterPro" id="IPR051545">
    <property type="entry name" value="NAD(P)H_dehydrogenase_qn"/>
</dbReference>
<evidence type="ECO:0000256" key="2">
    <source>
        <dbReference type="ARBA" id="ARBA00023002"/>
    </source>
</evidence>
<proteinExistence type="inferred from homology"/>
<evidence type="ECO:0000313" key="5">
    <source>
        <dbReference type="Proteomes" id="UP000502260"/>
    </source>
</evidence>
<dbReference type="InterPro" id="IPR029039">
    <property type="entry name" value="Flavoprotein-like_sf"/>
</dbReference>
<protein>
    <submittedName>
        <fullName evidence="4">NAD(P)H dehydrogenase (Quinone)</fullName>
    </submittedName>
</protein>
<dbReference type="GO" id="GO:0005829">
    <property type="term" value="C:cytosol"/>
    <property type="evidence" value="ECO:0007669"/>
    <property type="project" value="TreeGrafter"/>
</dbReference>
<comment type="similarity">
    <text evidence="1">Belongs to the NAD(P)H dehydrogenase (quinone) family.</text>
</comment>
<dbReference type="Proteomes" id="UP000502260">
    <property type="component" value="Chromosome"/>
</dbReference>
<evidence type="ECO:0000313" key="4">
    <source>
        <dbReference type="EMBL" id="BCB26323.1"/>
    </source>
</evidence>
<keyword evidence="5" id="KW-1185">Reference proteome</keyword>
<dbReference type="PANTHER" id="PTHR10204">
    <property type="entry name" value="NAD P H OXIDOREDUCTASE-RELATED"/>
    <property type="match status" value="1"/>
</dbReference>
<dbReference type="KEGG" id="slac:SKTS_12090"/>
<organism evidence="4 5">
    <name type="scientific">Sulfurimicrobium lacus</name>
    <dbReference type="NCBI Taxonomy" id="2715678"/>
    <lineage>
        <taxon>Bacteria</taxon>
        <taxon>Pseudomonadati</taxon>
        <taxon>Pseudomonadota</taxon>
        <taxon>Betaproteobacteria</taxon>
        <taxon>Nitrosomonadales</taxon>
        <taxon>Sulfuricellaceae</taxon>
        <taxon>Sulfurimicrobium</taxon>
    </lineage>
</organism>
<reference evidence="5" key="1">
    <citation type="submission" date="2020-03" db="EMBL/GenBank/DDBJ databases">
        <title>Complete genome sequence of sulfur-oxidizing bacterium skT11.</title>
        <authorList>
            <person name="Kanda M."/>
            <person name="Kojima H."/>
            <person name="Fukui M."/>
        </authorList>
    </citation>
    <scope>NUCLEOTIDE SEQUENCE [LARGE SCALE GENOMIC DNA]</scope>
    <source>
        <strain evidence="5">skT11</strain>
    </source>
</reference>
<dbReference type="Gene3D" id="3.40.50.360">
    <property type="match status" value="1"/>
</dbReference>
<dbReference type="RefSeq" id="WP_173061827.1">
    <property type="nucleotide sequence ID" value="NZ_AP022853.1"/>
</dbReference>
<dbReference type="AlphaFoldDB" id="A0A6F8V910"/>
<evidence type="ECO:0000256" key="1">
    <source>
        <dbReference type="ARBA" id="ARBA00006252"/>
    </source>
</evidence>
<dbReference type="SUPFAM" id="SSF52218">
    <property type="entry name" value="Flavoproteins"/>
    <property type="match status" value="1"/>
</dbReference>
<dbReference type="InterPro" id="IPR003680">
    <property type="entry name" value="Flavodoxin_fold"/>
</dbReference>
<evidence type="ECO:0000259" key="3">
    <source>
        <dbReference type="Pfam" id="PF02525"/>
    </source>
</evidence>
<keyword evidence="2" id="KW-0560">Oxidoreductase</keyword>